<dbReference type="PIRSF" id="PIRSF006648">
    <property type="entry name" value="DrrB"/>
    <property type="match status" value="1"/>
</dbReference>
<evidence type="ECO:0000313" key="8">
    <source>
        <dbReference type="Proteomes" id="UP000177682"/>
    </source>
</evidence>
<keyword evidence="5" id="KW-1003">Cell membrane</keyword>
<reference evidence="7 8" key="1">
    <citation type="journal article" date="2016" name="Nat. Commun.">
        <title>Thousands of microbial genomes shed light on interconnected biogeochemical processes in an aquifer system.</title>
        <authorList>
            <person name="Anantharaman K."/>
            <person name="Brown C.T."/>
            <person name="Hug L.A."/>
            <person name="Sharon I."/>
            <person name="Castelle C.J."/>
            <person name="Probst A.J."/>
            <person name="Thomas B.C."/>
            <person name="Singh A."/>
            <person name="Wilkins M.J."/>
            <person name="Karaoz U."/>
            <person name="Brodie E.L."/>
            <person name="Williams K.H."/>
            <person name="Hubbard S.S."/>
            <person name="Banfield J.F."/>
        </authorList>
    </citation>
    <scope>NUCLEOTIDE SEQUENCE [LARGE SCALE GENOMIC DNA]</scope>
</reference>
<dbReference type="InterPro" id="IPR051784">
    <property type="entry name" value="Nod_factor_ABC_transporter"/>
</dbReference>
<gene>
    <name evidence="7" type="ORF">A3E29_00240</name>
</gene>
<feature type="transmembrane region" description="Helical" evidence="5">
    <location>
        <begin position="51"/>
        <end position="75"/>
    </location>
</feature>
<evidence type="ECO:0000259" key="6">
    <source>
        <dbReference type="PROSITE" id="PS51012"/>
    </source>
</evidence>
<dbReference type="PANTHER" id="PTHR43229:SF2">
    <property type="entry name" value="NODULATION PROTEIN J"/>
    <property type="match status" value="1"/>
</dbReference>
<comment type="similarity">
    <text evidence="5">Belongs to the ABC-2 integral membrane protein family.</text>
</comment>
<sequence>MQFWQLVKINVLMLLRNRTGLFWTIVVPSGIYSALSILPVGAVLGEVEYSAYLLPGVIALTIMQGGIYSLAYWVTDLRDRGVIRQISVTPLNRFTLILSLLTARSLIMLLQALVLTAIGVIFFHVAIPGSLAWAAIFVVLGGFAFLPIGLLISTFARSYDAAAPITTALGLPFTFLGSVFYPIDLLPGYLQVIAKYLPITFLADGLRKIYLGSTAGLTYDFLWLIVWIVAILFLTTWRFRVED</sequence>
<evidence type="ECO:0000313" key="7">
    <source>
        <dbReference type="EMBL" id="OGE89802.1"/>
    </source>
</evidence>
<feature type="transmembrane region" description="Helical" evidence="5">
    <location>
        <begin position="131"/>
        <end position="152"/>
    </location>
</feature>
<dbReference type="GO" id="GO:0140359">
    <property type="term" value="F:ABC-type transporter activity"/>
    <property type="evidence" value="ECO:0007669"/>
    <property type="project" value="InterPro"/>
</dbReference>
<name>A0A1F5PJF2_9BACT</name>
<dbReference type="PROSITE" id="PS51012">
    <property type="entry name" value="ABC_TM2"/>
    <property type="match status" value="1"/>
</dbReference>
<feature type="transmembrane region" description="Helical" evidence="5">
    <location>
        <begin position="96"/>
        <end position="125"/>
    </location>
</feature>
<feature type="transmembrane region" description="Helical" evidence="5">
    <location>
        <begin position="164"/>
        <end position="183"/>
    </location>
</feature>
<dbReference type="InterPro" id="IPR047817">
    <property type="entry name" value="ABC2_TM_bact-type"/>
</dbReference>
<feature type="transmembrane region" description="Helical" evidence="5">
    <location>
        <begin position="221"/>
        <end position="239"/>
    </location>
</feature>
<evidence type="ECO:0000256" key="2">
    <source>
        <dbReference type="ARBA" id="ARBA00022692"/>
    </source>
</evidence>
<dbReference type="InterPro" id="IPR000412">
    <property type="entry name" value="ABC_2_transport"/>
</dbReference>
<organism evidence="7 8">
    <name type="scientific">Candidatus Doudnabacteria bacterium RIFCSPHIGHO2_12_FULL_48_16</name>
    <dbReference type="NCBI Taxonomy" id="1817838"/>
    <lineage>
        <taxon>Bacteria</taxon>
        <taxon>Candidatus Doudnaibacteriota</taxon>
    </lineage>
</organism>
<accession>A0A1F5PJF2</accession>
<evidence type="ECO:0000256" key="3">
    <source>
        <dbReference type="ARBA" id="ARBA00022989"/>
    </source>
</evidence>
<protein>
    <recommendedName>
        <fullName evidence="5">Transport permease protein</fullName>
    </recommendedName>
</protein>
<keyword evidence="3 5" id="KW-1133">Transmembrane helix</keyword>
<proteinExistence type="inferred from homology"/>
<dbReference type="GO" id="GO:0043190">
    <property type="term" value="C:ATP-binding cassette (ABC) transporter complex"/>
    <property type="evidence" value="ECO:0007669"/>
    <property type="project" value="InterPro"/>
</dbReference>
<keyword evidence="5" id="KW-0813">Transport</keyword>
<dbReference type="InterPro" id="IPR013525">
    <property type="entry name" value="ABC2_TM"/>
</dbReference>
<keyword evidence="4 5" id="KW-0472">Membrane</keyword>
<dbReference type="Pfam" id="PF01061">
    <property type="entry name" value="ABC2_membrane"/>
    <property type="match status" value="1"/>
</dbReference>
<comment type="subcellular location">
    <subcellularLocation>
        <location evidence="5">Cell membrane</location>
        <topology evidence="5">Multi-pass membrane protein</topology>
    </subcellularLocation>
    <subcellularLocation>
        <location evidence="1">Membrane</location>
        <topology evidence="1">Multi-pass membrane protein</topology>
    </subcellularLocation>
</comment>
<feature type="transmembrane region" description="Helical" evidence="5">
    <location>
        <begin position="21"/>
        <end position="45"/>
    </location>
</feature>
<keyword evidence="2 5" id="KW-0812">Transmembrane</keyword>
<evidence type="ECO:0000256" key="1">
    <source>
        <dbReference type="ARBA" id="ARBA00004141"/>
    </source>
</evidence>
<dbReference type="PANTHER" id="PTHR43229">
    <property type="entry name" value="NODULATION PROTEIN J"/>
    <property type="match status" value="1"/>
</dbReference>
<comment type="caution">
    <text evidence="7">The sequence shown here is derived from an EMBL/GenBank/DDBJ whole genome shotgun (WGS) entry which is preliminary data.</text>
</comment>
<dbReference type="PRINTS" id="PR00164">
    <property type="entry name" value="ABC2TRNSPORT"/>
</dbReference>
<feature type="domain" description="ABC transmembrane type-2" evidence="6">
    <location>
        <begin position="19"/>
        <end position="242"/>
    </location>
</feature>
<dbReference type="EMBL" id="MFEY01000008">
    <property type="protein sequence ID" value="OGE89802.1"/>
    <property type="molecule type" value="Genomic_DNA"/>
</dbReference>
<dbReference type="AlphaFoldDB" id="A0A1F5PJF2"/>
<dbReference type="Proteomes" id="UP000177682">
    <property type="component" value="Unassembled WGS sequence"/>
</dbReference>
<evidence type="ECO:0000256" key="5">
    <source>
        <dbReference type="RuleBase" id="RU361157"/>
    </source>
</evidence>
<evidence type="ECO:0000256" key="4">
    <source>
        <dbReference type="ARBA" id="ARBA00023136"/>
    </source>
</evidence>